<organism evidence="1 2">
    <name type="scientific">Cerrena zonata</name>
    <dbReference type="NCBI Taxonomy" id="2478898"/>
    <lineage>
        <taxon>Eukaryota</taxon>
        <taxon>Fungi</taxon>
        <taxon>Dikarya</taxon>
        <taxon>Basidiomycota</taxon>
        <taxon>Agaricomycotina</taxon>
        <taxon>Agaricomycetes</taxon>
        <taxon>Polyporales</taxon>
        <taxon>Cerrenaceae</taxon>
        <taxon>Cerrena</taxon>
    </lineage>
</organism>
<sequence>MPNLRILNSDTVTLGITWFSMPLASVLTTLRIDHDGGDGRPSSLEDLGAILSSLDLVNIISPREFLRMVLYIGKIVPCILPPPSIPTATPTFWK</sequence>
<comment type="caution">
    <text evidence="1">The sequence shown here is derived from an EMBL/GenBank/DDBJ whole genome shotgun (WGS) entry which is preliminary data.</text>
</comment>
<accession>A0AAW0GG70</accession>
<protein>
    <submittedName>
        <fullName evidence="1">Uncharacterized protein</fullName>
    </submittedName>
</protein>
<proteinExistence type="predicted"/>
<reference evidence="1 2" key="1">
    <citation type="submission" date="2022-09" db="EMBL/GenBank/DDBJ databases">
        <authorList>
            <person name="Palmer J.M."/>
        </authorList>
    </citation>
    <scope>NUCLEOTIDE SEQUENCE [LARGE SCALE GENOMIC DNA]</scope>
    <source>
        <strain evidence="1 2">DSM 7382</strain>
    </source>
</reference>
<name>A0AAW0GG70_9APHY</name>
<dbReference type="Proteomes" id="UP001385951">
    <property type="component" value="Unassembled WGS sequence"/>
</dbReference>
<dbReference type="EMBL" id="JASBNA010000009">
    <property type="protein sequence ID" value="KAK7688962.1"/>
    <property type="molecule type" value="Genomic_DNA"/>
</dbReference>
<gene>
    <name evidence="1" type="ORF">QCA50_007653</name>
</gene>
<evidence type="ECO:0000313" key="1">
    <source>
        <dbReference type="EMBL" id="KAK7688962.1"/>
    </source>
</evidence>
<dbReference type="AlphaFoldDB" id="A0AAW0GG70"/>
<evidence type="ECO:0000313" key="2">
    <source>
        <dbReference type="Proteomes" id="UP001385951"/>
    </source>
</evidence>
<keyword evidence="2" id="KW-1185">Reference proteome</keyword>